<proteinExistence type="predicted"/>
<protein>
    <submittedName>
        <fullName evidence="1">Uncharacterized protein</fullName>
    </submittedName>
</protein>
<gene>
    <name evidence="1" type="ORF">ACFP90_20890</name>
</gene>
<dbReference type="EMBL" id="JBHSWB010000002">
    <property type="protein sequence ID" value="MFC6662514.1"/>
    <property type="molecule type" value="Genomic_DNA"/>
</dbReference>
<dbReference type="RefSeq" id="WP_224610777.1">
    <property type="nucleotide sequence ID" value="NZ_JAIQXV010000016.1"/>
</dbReference>
<name>A0ABW1ZNK7_9DEIO</name>
<organism evidence="1 2">
    <name type="scientific">Deinococcus multiflagellatus</name>
    <dbReference type="NCBI Taxonomy" id="1656887"/>
    <lineage>
        <taxon>Bacteria</taxon>
        <taxon>Thermotogati</taxon>
        <taxon>Deinococcota</taxon>
        <taxon>Deinococci</taxon>
        <taxon>Deinococcales</taxon>
        <taxon>Deinococcaceae</taxon>
        <taxon>Deinococcus</taxon>
    </lineage>
</organism>
<sequence length="86" mass="8938">MTTNFTLAEQQLLQSAAQKLKDDRPTELTTGEYQVLEDVVMCGGVLLAAEGAGIPMGLTLLTAPPAAAIDAAELYCARMATALAVV</sequence>
<evidence type="ECO:0000313" key="2">
    <source>
        <dbReference type="Proteomes" id="UP001596317"/>
    </source>
</evidence>
<dbReference type="Proteomes" id="UP001596317">
    <property type="component" value="Unassembled WGS sequence"/>
</dbReference>
<comment type="caution">
    <text evidence="1">The sequence shown here is derived from an EMBL/GenBank/DDBJ whole genome shotgun (WGS) entry which is preliminary data.</text>
</comment>
<reference evidence="2" key="1">
    <citation type="journal article" date="2019" name="Int. J. Syst. Evol. Microbiol.">
        <title>The Global Catalogue of Microorganisms (GCM) 10K type strain sequencing project: providing services to taxonomists for standard genome sequencing and annotation.</title>
        <authorList>
            <consortium name="The Broad Institute Genomics Platform"/>
            <consortium name="The Broad Institute Genome Sequencing Center for Infectious Disease"/>
            <person name="Wu L."/>
            <person name="Ma J."/>
        </authorList>
    </citation>
    <scope>NUCLEOTIDE SEQUENCE [LARGE SCALE GENOMIC DNA]</scope>
    <source>
        <strain evidence="2">CCUG 63830</strain>
    </source>
</reference>
<accession>A0ABW1ZNK7</accession>
<evidence type="ECO:0000313" key="1">
    <source>
        <dbReference type="EMBL" id="MFC6662514.1"/>
    </source>
</evidence>
<keyword evidence="2" id="KW-1185">Reference proteome</keyword>